<dbReference type="Proteomes" id="UP001165960">
    <property type="component" value="Unassembled WGS sequence"/>
</dbReference>
<proteinExistence type="predicted"/>
<reference evidence="1" key="1">
    <citation type="submission" date="2022-04" db="EMBL/GenBank/DDBJ databases">
        <title>Genome of the entomopathogenic fungus Entomophthora muscae.</title>
        <authorList>
            <person name="Elya C."/>
            <person name="Lovett B.R."/>
            <person name="Lee E."/>
            <person name="Macias A.M."/>
            <person name="Hajek A.E."/>
            <person name="De Bivort B.L."/>
            <person name="Kasson M.T."/>
            <person name="De Fine Licht H.H."/>
            <person name="Stajich J.E."/>
        </authorList>
    </citation>
    <scope>NUCLEOTIDE SEQUENCE</scope>
    <source>
        <strain evidence="1">Berkeley</strain>
    </source>
</reference>
<keyword evidence="2" id="KW-1185">Reference proteome</keyword>
<evidence type="ECO:0000313" key="2">
    <source>
        <dbReference type="Proteomes" id="UP001165960"/>
    </source>
</evidence>
<sequence length="233" mass="26929">MLSESYNSEDDDINIISDDYCDNRQPRSTESSSLSSAQYVSEQIDSAGLESSPKPVPAENETAPPLHLDPALTEKQTWVKSMRLKFCRRKEFEITFGMIHDDGTINQDYFRPKLHELQRNHEDIIDQMESKKWTDEHKAKLAKGILECGIGKFKEISEKYLPDWSVNDLRLKTIRLIGRQNLQLYRGWKGDMNDIAREFEFNKSVGLKFGAWKNSVLVYDDGGKVADYLSKRK</sequence>
<accession>A0ACC2URF2</accession>
<protein>
    <submittedName>
        <fullName evidence="1">Uncharacterized protein</fullName>
    </submittedName>
</protein>
<evidence type="ECO:0000313" key="1">
    <source>
        <dbReference type="EMBL" id="KAJ9089066.1"/>
    </source>
</evidence>
<comment type="caution">
    <text evidence="1">The sequence shown here is derived from an EMBL/GenBank/DDBJ whole genome shotgun (WGS) entry which is preliminary data.</text>
</comment>
<name>A0ACC2URF2_9FUNG</name>
<dbReference type="EMBL" id="QTSX02000067">
    <property type="protein sequence ID" value="KAJ9089066.1"/>
    <property type="molecule type" value="Genomic_DNA"/>
</dbReference>
<gene>
    <name evidence="1" type="ORF">DSO57_1016512</name>
</gene>
<organism evidence="1 2">
    <name type="scientific">Entomophthora muscae</name>
    <dbReference type="NCBI Taxonomy" id="34485"/>
    <lineage>
        <taxon>Eukaryota</taxon>
        <taxon>Fungi</taxon>
        <taxon>Fungi incertae sedis</taxon>
        <taxon>Zoopagomycota</taxon>
        <taxon>Entomophthoromycotina</taxon>
        <taxon>Entomophthoromycetes</taxon>
        <taxon>Entomophthorales</taxon>
        <taxon>Entomophthoraceae</taxon>
        <taxon>Entomophthora</taxon>
    </lineage>
</organism>